<evidence type="ECO:0000256" key="8">
    <source>
        <dbReference type="ARBA" id="ARBA00037387"/>
    </source>
</evidence>
<keyword evidence="12" id="KW-0762">Sugar transport</keyword>
<keyword evidence="13" id="KW-1185">Reference proteome</keyword>
<comment type="subcellular location">
    <subcellularLocation>
        <location evidence="1">Cytoplasm</location>
    </subcellularLocation>
</comment>
<dbReference type="PANTHER" id="PTHR36203">
    <property type="entry name" value="ASCORBATE-SPECIFIC PTS SYSTEM EIIA COMPONENT"/>
    <property type="match status" value="1"/>
</dbReference>
<keyword evidence="7" id="KW-0418">Kinase</keyword>
<evidence type="ECO:0000256" key="4">
    <source>
        <dbReference type="ARBA" id="ARBA00022553"/>
    </source>
</evidence>
<sequence>MKLFDENMMQWVENPKDWKEVVHQAVQLLVENNKATWELEQKIYESTELFGAYYVLEKGIALVHGPAGDHCKQAATSTLILNKEIEFNNQEDKTARIIVTLSAPDANTHLSLIQQFGHYFMNDEFKQKALKVKSLEEFLALIKNYEV</sequence>
<evidence type="ECO:0000313" key="13">
    <source>
        <dbReference type="Proteomes" id="UP001179842"/>
    </source>
</evidence>
<comment type="function">
    <text evidence="8">The phosphoenolpyruvate-dependent sugar phosphotransferase system (sugar PTS), a major carbohydrate active transport system, catalyzes the phosphorylation of incoming sugar substrates concomitantly with their translocation across the cell membrane. The enzyme II UlaABC PTS system is involved in ascorbate transport.</text>
</comment>
<evidence type="ECO:0000256" key="3">
    <source>
        <dbReference type="ARBA" id="ARBA00022490"/>
    </source>
</evidence>
<dbReference type="Gene3D" id="3.40.930.10">
    <property type="entry name" value="Mannitol-specific EII, Chain A"/>
    <property type="match status" value="1"/>
</dbReference>
<evidence type="ECO:0000256" key="6">
    <source>
        <dbReference type="ARBA" id="ARBA00022683"/>
    </source>
</evidence>
<evidence type="ECO:0000256" key="7">
    <source>
        <dbReference type="ARBA" id="ARBA00022777"/>
    </source>
</evidence>
<dbReference type="InterPro" id="IPR002178">
    <property type="entry name" value="PTS_EIIA_type-2_dom"/>
</dbReference>
<keyword evidence="4" id="KW-0597">Phosphoprotein</keyword>
<feature type="domain" description="PTS EIIA type-2" evidence="11">
    <location>
        <begin position="2"/>
        <end position="145"/>
    </location>
</feature>
<dbReference type="RefSeq" id="WP_280102274.1">
    <property type="nucleotide sequence ID" value="NZ_CP122979.1"/>
</dbReference>
<evidence type="ECO:0000259" key="11">
    <source>
        <dbReference type="PROSITE" id="PS51094"/>
    </source>
</evidence>
<evidence type="ECO:0000256" key="10">
    <source>
        <dbReference type="ARBA" id="ARBA00042072"/>
    </source>
</evidence>
<keyword evidence="6" id="KW-0598">Phosphotransferase system</keyword>
<protein>
    <recommendedName>
        <fullName evidence="9">Ascorbate-specific PTS system EIIA component</fullName>
    </recommendedName>
    <alternativeName>
        <fullName evidence="10">Ascorbate-specific phosphotransferase enzyme IIA component</fullName>
    </alternativeName>
</protein>
<evidence type="ECO:0000256" key="5">
    <source>
        <dbReference type="ARBA" id="ARBA00022679"/>
    </source>
</evidence>
<evidence type="ECO:0000313" key="12">
    <source>
        <dbReference type="EMBL" id="WGI36971.1"/>
    </source>
</evidence>
<evidence type="ECO:0000256" key="9">
    <source>
        <dbReference type="ARBA" id="ARBA00041175"/>
    </source>
</evidence>
<keyword evidence="5" id="KW-0808">Transferase</keyword>
<dbReference type="Pfam" id="PF00359">
    <property type="entry name" value="PTS_EIIA_2"/>
    <property type="match status" value="1"/>
</dbReference>
<proteinExistence type="predicted"/>
<accession>A0ABY8LXH3</accession>
<organism evidence="12 13">
    <name type="scientific">Mesomycoplasma lagogenitalium</name>
    <dbReference type="NCBI Taxonomy" id="171286"/>
    <lineage>
        <taxon>Bacteria</taxon>
        <taxon>Bacillati</taxon>
        <taxon>Mycoplasmatota</taxon>
        <taxon>Mycoplasmoidales</taxon>
        <taxon>Metamycoplasmataceae</taxon>
        <taxon>Mesomycoplasma</taxon>
    </lineage>
</organism>
<evidence type="ECO:0000256" key="2">
    <source>
        <dbReference type="ARBA" id="ARBA00022448"/>
    </source>
</evidence>
<dbReference type="InterPro" id="IPR016152">
    <property type="entry name" value="PTrfase/Anion_transptr"/>
</dbReference>
<evidence type="ECO:0000256" key="1">
    <source>
        <dbReference type="ARBA" id="ARBA00004496"/>
    </source>
</evidence>
<keyword evidence="2" id="KW-0813">Transport</keyword>
<dbReference type="InterPro" id="IPR051351">
    <property type="entry name" value="Ascorbate-PTS_EIIA_comp"/>
</dbReference>
<gene>
    <name evidence="12" type="ORF">QEG99_01655</name>
</gene>
<dbReference type="SUPFAM" id="SSF55804">
    <property type="entry name" value="Phoshotransferase/anion transport protein"/>
    <property type="match status" value="1"/>
</dbReference>
<dbReference type="EMBL" id="CP122979">
    <property type="protein sequence ID" value="WGI36971.1"/>
    <property type="molecule type" value="Genomic_DNA"/>
</dbReference>
<name>A0ABY8LXH3_9BACT</name>
<reference evidence="12" key="1">
    <citation type="submission" date="2023-04" db="EMBL/GenBank/DDBJ databases">
        <title>Completed genome of Mycoplasma lagogenitalium type strain 12MS.</title>
        <authorList>
            <person name="Spergser J."/>
        </authorList>
    </citation>
    <scope>NUCLEOTIDE SEQUENCE</scope>
    <source>
        <strain evidence="12">12MS</strain>
    </source>
</reference>
<dbReference type="Proteomes" id="UP001179842">
    <property type="component" value="Chromosome"/>
</dbReference>
<keyword evidence="3" id="KW-0963">Cytoplasm</keyword>
<dbReference type="PROSITE" id="PS51094">
    <property type="entry name" value="PTS_EIIA_TYPE_2"/>
    <property type="match status" value="1"/>
</dbReference>
<dbReference type="PANTHER" id="PTHR36203:SF1">
    <property type="entry name" value="ASCORBATE-SPECIFIC PTS SYSTEM EIIA COMPONENT"/>
    <property type="match status" value="1"/>
</dbReference>